<accession>A0A1R3HK84</accession>
<comment type="caution">
    <text evidence="3">The sequence shown here is derived from an EMBL/GenBank/DDBJ whole genome shotgun (WGS) entry which is preliminary data.</text>
</comment>
<dbReference type="OrthoDB" id="1002489at2759"/>
<dbReference type="STRING" id="93759.A0A1R3HK84"/>
<evidence type="ECO:0000313" key="4">
    <source>
        <dbReference type="Proteomes" id="UP000187203"/>
    </source>
</evidence>
<evidence type="ECO:0000256" key="1">
    <source>
        <dbReference type="SAM" id="MobiDB-lite"/>
    </source>
</evidence>
<dbReference type="Proteomes" id="UP000187203">
    <property type="component" value="Unassembled WGS sequence"/>
</dbReference>
<organism evidence="3 4">
    <name type="scientific">Corchorus olitorius</name>
    <dbReference type="NCBI Taxonomy" id="93759"/>
    <lineage>
        <taxon>Eukaryota</taxon>
        <taxon>Viridiplantae</taxon>
        <taxon>Streptophyta</taxon>
        <taxon>Embryophyta</taxon>
        <taxon>Tracheophyta</taxon>
        <taxon>Spermatophyta</taxon>
        <taxon>Magnoliopsida</taxon>
        <taxon>eudicotyledons</taxon>
        <taxon>Gunneridae</taxon>
        <taxon>Pentapetalae</taxon>
        <taxon>rosids</taxon>
        <taxon>malvids</taxon>
        <taxon>Malvales</taxon>
        <taxon>Malvaceae</taxon>
        <taxon>Grewioideae</taxon>
        <taxon>Apeibeae</taxon>
        <taxon>Corchorus</taxon>
    </lineage>
</organism>
<feature type="signal peptide" evidence="2">
    <location>
        <begin position="1"/>
        <end position="25"/>
    </location>
</feature>
<gene>
    <name evidence="3" type="ORF">COLO4_28534</name>
</gene>
<keyword evidence="2" id="KW-0732">Signal</keyword>
<dbReference type="EMBL" id="AWUE01019951">
    <property type="protein sequence ID" value="OMO70732.1"/>
    <property type="molecule type" value="Genomic_DNA"/>
</dbReference>
<feature type="region of interest" description="Disordered" evidence="1">
    <location>
        <begin position="52"/>
        <end position="116"/>
    </location>
</feature>
<feature type="chain" id="PRO_5013340156" evidence="2">
    <location>
        <begin position="26"/>
        <end position="116"/>
    </location>
</feature>
<evidence type="ECO:0000256" key="2">
    <source>
        <dbReference type="SAM" id="SignalP"/>
    </source>
</evidence>
<reference evidence="4" key="1">
    <citation type="submission" date="2013-09" db="EMBL/GenBank/DDBJ databases">
        <title>Corchorus olitorius genome sequencing.</title>
        <authorList>
            <person name="Alam M."/>
            <person name="Haque M.S."/>
            <person name="Islam M.S."/>
            <person name="Emdad E.M."/>
            <person name="Islam M.M."/>
            <person name="Ahmed B."/>
            <person name="Halim A."/>
            <person name="Hossen Q.M.M."/>
            <person name="Hossain M.Z."/>
            <person name="Ahmed R."/>
            <person name="Khan M.M."/>
            <person name="Islam R."/>
            <person name="Rashid M.M."/>
            <person name="Khan S.A."/>
            <person name="Rahman M.S."/>
            <person name="Alam M."/>
            <person name="Yahiya A.S."/>
            <person name="Khan M.S."/>
            <person name="Azam M.S."/>
            <person name="Haque T."/>
            <person name="Lashkar M.Z.H."/>
            <person name="Akhand A.I."/>
            <person name="Morshed G."/>
            <person name="Roy S."/>
            <person name="Uddin K.S."/>
            <person name="Rabeya T."/>
            <person name="Hossain A.S."/>
            <person name="Chowdhury A."/>
            <person name="Snigdha A.R."/>
            <person name="Mortoza M.S."/>
            <person name="Matin S.A."/>
            <person name="Hoque S.M.E."/>
            <person name="Islam M.K."/>
            <person name="Roy D.K."/>
            <person name="Haider R."/>
            <person name="Moosa M.M."/>
            <person name="Elias S.M."/>
            <person name="Hasan A.M."/>
            <person name="Jahan S."/>
            <person name="Shafiuddin M."/>
            <person name="Mahmood N."/>
            <person name="Shommy N.S."/>
        </authorList>
    </citation>
    <scope>NUCLEOTIDE SEQUENCE [LARGE SCALE GENOMIC DNA]</scope>
    <source>
        <strain evidence="4">cv. O-4</strain>
    </source>
</reference>
<evidence type="ECO:0000313" key="3">
    <source>
        <dbReference type="EMBL" id="OMO70732.1"/>
    </source>
</evidence>
<dbReference type="AlphaFoldDB" id="A0A1R3HK84"/>
<keyword evidence="4" id="KW-1185">Reference proteome</keyword>
<sequence length="116" mass="11839">MERLGAFLWGLVCLCLWLSGYGVEARREGRFLRDVRRELNLNEGILVHMHAQDFGDNRQSRGPGAGSGGGIGRGGGEGWPGNGEGSGYSSAGGKGGGKGGGAYGSASASPNNSLRG</sequence>
<name>A0A1R3HK84_9ROSI</name>
<proteinExistence type="predicted"/>
<feature type="compositionally biased region" description="Gly residues" evidence="1">
    <location>
        <begin position="63"/>
        <end position="103"/>
    </location>
</feature>
<protein>
    <submittedName>
        <fullName evidence="3">Uncharacterized protein</fullName>
    </submittedName>
</protein>